<evidence type="ECO:0000259" key="9">
    <source>
        <dbReference type="PROSITE" id="PS51192"/>
    </source>
</evidence>
<dbReference type="STRING" id="1447875.A0A2B7XXX1"/>
<dbReference type="PROSITE" id="PS51192">
    <property type="entry name" value="HELICASE_ATP_BIND_1"/>
    <property type="match status" value="1"/>
</dbReference>
<dbReference type="OrthoDB" id="10256233at2759"/>
<keyword evidence="4 11" id="KW-0347">Helicase</keyword>
<dbReference type="GO" id="GO:0003723">
    <property type="term" value="F:RNA binding"/>
    <property type="evidence" value="ECO:0007669"/>
    <property type="project" value="UniProtKB-KW"/>
</dbReference>
<dbReference type="InterPro" id="IPR027417">
    <property type="entry name" value="P-loop_NTPase"/>
</dbReference>
<evidence type="ECO:0000313" key="11">
    <source>
        <dbReference type="EMBL" id="PGH13408.1"/>
    </source>
</evidence>
<keyword evidence="2" id="KW-0547">Nucleotide-binding</keyword>
<sequence>MSPYSSVCLLCEMRAVAWGRQPSVTTQWQSVRFASRLRRKPARMALSPRVARPDPSRKSTKPAPPSFKNNPFGGMNQTRARLPDRAVSRSDAELKRSSAGGKESDKDSKKEGSLFRALKMQIALTPVPYSRRTRIKEKIATVTSFDQFQLLPQVRDAVYANAFPSLTDVTPTPIQRVAIPALLRPPVEIETKKKKQNEEEEVYKFDQFLLAAETGTGKTLAYLLPVINWIKRTEMVEKEAEMVDAEKKRQEEEQKKRENLFELESPEVTTPEHINIARPRAIVLVPTAELVEQVGKLSKQLSHTVKYRTAMISSAYTSRKITNNLFNPNGIDILISTPHLLTSIAKTNPYILSRVNHLVVDEADSLFDKSFSPLTTEIVDKTSSSLKQLILCSATIPRSLDSQMEKRYPEMKRLVTPNLHAIPRRVQLGVVDVDKDPYRGNKKLACADIIWSLGKAGNVADPEEASYPPSLFPEPKHLIVFVNERETTEEVTKFLNEKGVHAVALSRDTPDQRKDEILAEFTFAKPPPSPTEVRDAQKNKKNWFSDSVPFVRADQAMGPQKALRDTKVLVTTDLGSRGIDTVAVRHVILFDVPHSTIDFIHRLGRTGRMGRRGRGIVLVSKKDRKDVVKEVREAMFRGQALI</sequence>
<dbReference type="EC" id="3.6.4.13" evidence="1"/>
<dbReference type="AlphaFoldDB" id="A0A2B7XXX1"/>
<name>A0A2B7XXX1_9EURO</name>
<dbReference type="EMBL" id="PDNB01000046">
    <property type="protein sequence ID" value="PGH13408.1"/>
    <property type="molecule type" value="Genomic_DNA"/>
</dbReference>
<dbReference type="InterPro" id="IPR014001">
    <property type="entry name" value="Helicase_ATP-bd"/>
</dbReference>
<dbReference type="PROSITE" id="PS51194">
    <property type="entry name" value="HELICASE_CTER"/>
    <property type="match status" value="1"/>
</dbReference>
<dbReference type="GO" id="GO:0016787">
    <property type="term" value="F:hydrolase activity"/>
    <property type="evidence" value="ECO:0007669"/>
    <property type="project" value="UniProtKB-KW"/>
</dbReference>
<dbReference type="Pfam" id="PF00271">
    <property type="entry name" value="Helicase_C"/>
    <property type="match status" value="1"/>
</dbReference>
<keyword evidence="12" id="KW-1185">Reference proteome</keyword>
<evidence type="ECO:0000256" key="8">
    <source>
        <dbReference type="SAM" id="MobiDB-lite"/>
    </source>
</evidence>
<evidence type="ECO:0000256" key="3">
    <source>
        <dbReference type="ARBA" id="ARBA00022801"/>
    </source>
</evidence>
<reference evidence="11 12" key="1">
    <citation type="submission" date="2017-10" db="EMBL/GenBank/DDBJ databases">
        <title>Comparative genomics in systemic dimorphic fungi from Ajellomycetaceae.</title>
        <authorList>
            <person name="Munoz J.F."/>
            <person name="Mcewen J.G."/>
            <person name="Clay O.K."/>
            <person name="Cuomo C.A."/>
        </authorList>
    </citation>
    <scope>NUCLEOTIDE SEQUENCE [LARGE SCALE GENOMIC DNA]</scope>
    <source>
        <strain evidence="11 12">UAMH5409</strain>
    </source>
</reference>
<evidence type="ECO:0000256" key="5">
    <source>
        <dbReference type="ARBA" id="ARBA00022840"/>
    </source>
</evidence>
<dbReference type="Pfam" id="PF00270">
    <property type="entry name" value="DEAD"/>
    <property type="match status" value="1"/>
</dbReference>
<dbReference type="SMART" id="SM00487">
    <property type="entry name" value="DEXDc"/>
    <property type="match status" value="1"/>
</dbReference>
<dbReference type="Proteomes" id="UP000223968">
    <property type="component" value="Unassembled WGS sequence"/>
</dbReference>
<proteinExistence type="predicted"/>
<evidence type="ECO:0000259" key="10">
    <source>
        <dbReference type="PROSITE" id="PS51194"/>
    </source>
</evidence>
<accession>A0A2B7XXX1</accession>
<evidence type="ECO:0000256" key="6">
    <source>
        <dbReference type="ARBA" id="ARBA00022884"/>
    </source>
</evidence>
<feature type="domain" description="Helicase C-terminal" evidence="10">
    <location>
        <begin position="467"/>
        <end position="642"/>
    </location>
</feature>
<keyword evidence="5" id="KW-0067">ATP-binding</keyword>
<evidence type="ECO:0000256" key="2">
    <source>
        <dbReference type="ARBA" id="ARBA00022741"/>
    </source>
</evidence>
<evidence type="ECO:0000313" key="12">
    <source>
        <dbReference type="Proteomes" id="UP000223968"/>
    </source>
</evidence>
<dbReference type="GO" id="GO:0003724">
    <property type="term" value="F:RNA helicase activity"/>
    <property type="evidence" value="ECO:0007669"/>
    <property type="project" value="UniProtKB-EC"/>
</dbReference>
<feature type="region of interest" description="Disordered" evidence="8">
    <location>
        <begin position="39"/>
        <end position="111"/>
    </location>
</feature>
<comment type="caution">
    <text evidence="11">The sequence shown here is derived from an EMBL/GenBank/DDBJ whole genome shotgun (WGS) entry which is preliminary data.</text>
</comment>
<dbReference type="InterPro" id="IPR011545">
    <property type="entry name" value="DEAD/DEAH_box_helicase_dom"/>
</dbReference>
<gene>
    <name evidence="11" type="ORF">AJ79_03687</name>
</gene>
<dbReference type="GO" id="GO:0005524">
    <property type="term" value="F:ATP binding"/>
    <property type="evidence" value="ECO:0007669"/>
    <property type="project" value="UniProtKB-KW"/>
</dbReference>
<protein>
    <recommendedName>
        <fullName evidence="1">RNA helicase</fullName>
        <ecNumber evidence="1">3.6.4.13</ecNumber>
    </recommendedName>
</protein>
<evidence type="ECO:0000256" key="4">
    <source>
        <dbReference type="ARBA" id="ARBA00022806"/>
    </source>
</evidence>
<dbReference type="SMART" id="SM00490">
    <property type="entry name" value="HELICc"/>
    <property type="match status" value="1"/>
</dbReference>
<evidence type="ECO:0000256" key="7">
    <source>
        <dbReference type="ARBA" id="ARBA00047984"/>
    </source>
</evidence>
<organism evidence="11 12">
    <name type="scientific">Helicocarpus griseus UAMH5409</name>
    <dbReference type="NCBI Taxonomy" id="1447875"/>
    <lineage>
        <taxon>Eukaryota</taxon>
        <taxon>Fungi</taxon>
        <taxon>Dikarya</taxon>
        <taxon>Ascomycota</taxon>
        <taxon>Pezizomycotina</taxon>
        <taxon>Eurotiomycetes</taxon>
        <taxon>Eurotiomycetidae</taxon>
        <taxon>Onygenales</taxon>
        <taxon>Ajellomycetaceae</taxon>
        <taxon>Helicocarpus</taxon>
    </lineage>
</organism>
<keyword evidence="3" id="KW-0378">Hydrolase</keyword>
<comment type="catalytic activity">
    <reaction evidence="7">
        <text>ATP + H2O = ADP + phosphate + H(+)</text>
        <dbReference type="Rhea" id="RHEA:13065"/>
        <dbReference type="ChEBI" id="CHEBI:15377"/>
        <dbReference type="ChEBI" id="CHEBI:15378"/>
        <dbReference type="ChEBI" id="CHEBI:30616"/>
        <dbReference type="ChEBI" id="CHEBI:43474"/>
        <dbReference type="ChEBI" id="CHEBI:456216"/>
        <dbReference type="EC" id="3.6.4.13"/>
    </reaction>
</comment>
<feature type="domain" description="Helicase ATP-binding" evidence="9">
    <location>
        <begin position="199"/>
        <end position="414"/>
    </location>
</feature>
<dbReference type="InterPro" id="IPR001650">
    <property type="entry name" value="Helicase_C-like"/>
</dbReference>
<dbReference type="SUPFAM" id="SSF52540">
    <property type="entry name" value="P-loop containing nucleoside triphosphate hydrolases"/>
    <property type="match status" value="1"/>
</dbReference>
<feature type="compositionally biased region" description="Basic and acidic residues" evidence="8">
    <location>
        <begin position="81"/>
        <end position="111"/>
    </location>
</feature>
<dbReference type="Gene3D" id="3.40.50.300">
    <property type="entry name" value="P-loop containing nucleotide triphosphate hydrolases"/>
    <property type="match status" value="2"/>
</dbReference>
<dbReference type="PANTHER" id="PTHR47960">
    <property type="entry name" value="DEAD-BOX ATP-DEPENDENT RNA HELICASE 50"/>
    <property type="match status" value="1"/>
</dbReference>
<evidence type="ECO:0000256" key="1">
    <source>
        <dbReference type="ARBA" id="ARBA00012552"/>
    </source>
</evidence>
<keyword evidence="6" id="KW-0694">RNA-binding</keyword>